<dbReference type="SUPFAM" id="SSF50475">
    <property type="entry name" value="FMN-binding split barrel"/>
    <property type="match status" value="1"/>
</dbReference>
<dbReference type="GO" id="GO:0010181">
    <property type="term" value="F:FMN binding"/>
    <property type="evidence" value="ECO:0007669"/>
    <property type="project" value="InterPro"/>
</dbReference>
<dbReference type="Gene3D" id="2.30.110.10">
    <property type="entry name" value="Electron Transport, Fmn-binding Protein, Chain A"/>
    <property type="match status" value="1"/>
</dbReference>
<evidence type="ECO:0000256" key="2">
    <source>
        <dbReference type="ARBA" id="ARBA00022630"/>
    </source>
</evidence>
<dbReference type="OrthoDB" id="8522at2157"/>
<gene>
    <name evidence="6" type="ORF">EA472_07585</name>
</gene>
<evidence type="ECO:0000313" key="7">
    <source>
        <dbReference type="Proteomes" id="UP000281431"/>
    </source>
</evidence>
<name>A0A3N6PPZ7_NATCH</name>
<accession>A0A3N6PPZ7</accession>
<comment type="similarity">
    <text evidence="4">Belongs to the flavoredoxin family.</text>
</comment>
<dbReference type="Proteomes" id="UP000281431">
    <property type="component" value="Unassembled WGS sequence"/>
</dbReference>
<evidence type="ECO:0000313" key="6">
    <source>
        <dbReference type="EMBL" id="RQH01306.1"/>
    </source>
</evidence>
<dbReference type="Pfam" id="PF01613">
    <property type="entry name" value="Flavin_Reduct"/>
    <property type="match status" value="1"/>
</dbReference>
<dbReference type="InterPro" id="IPR012349">
    <property type="entry name" value="Split_barrel_FMN-bd"/>
</dbReference>
<keyword evidence="3" id="KW-0288">FMN</keyword>
<evidence type="ECO:0000259" key="5">
    <source>
        <dbReference type="SMART" id="SM00903"/>
    </source>
</evidence>
<comment type="caution">
    <text evidence="6">The sequence shown here is derived from an EMBL/GenBank/DDBJ whole genome shotgun (WGS) entry which is preliminary data.</text>
</comment>
<dbReference type="AlphaFoldDB" id="A0A3N6PPZ7"/>
<feature type="domain" description="Flavin reductase like" evidence="5">
    <location>
        <begin position="19"/>
        <end position="165"/>
    </location>
</feature>
<evidence type="ECO:0000256" key="4">
    <source>
        <dbReference type="ARBA" id="ARBA00038054"/>
    </source>
</evidence>
<comment type="cofactor">
    <cofactor evidence="1">
        <name>FMN</name>
        <dbReference type="ChEBI" id="CHEBI:58210"/>
    </cofactor>
</comment>
<keyword evidence="2" id="KW-0285">Flavoprotein</keyword>
<dbReference type="PANTHER" id="PTHR33798:SF5">
    <property type="entry name" value="FLAVIN REDUCTASE LIKE DOMAIN-CONTAINING PROTEIN"/>
    <property type="match status" value="1"/>
</dbReference>
<organism evidence="6 7">
    <name type="scientific">Natrarchaeobius chitinivorans</name>
    <dbReference type="NCBI Taxonomy" id="1679083"/>
    <lineage>
        <taxon>Archaea</taxon>
        <taxon>Methanobacteriati</taxon>
        <taxon>Methanobacteriota</taxon>
        <taxon>Stenosarchaea group</taxon>
        <taxon>Halobacteria</taxon>
        <taxon>Halobacteriales</taxon>
        <taxon>Natrialbaceae</taxon>
        <taxon>Natrarchaeobius</taxon>
    </lineage>
</organism>
<dbReference type="SMART" id="SM00903">
    <property type="entry name" value="Flavin_Reduct"/>
    <property type="match status" value="1"/>
</dbReference>
<proteinExistence type="inferred from homology"/>
<sequence length="203" mass="22417">MEIVPEEVEPQDMYRILNSLVIPRPIAWVSSIGSDGTKNLAPFSFFNISSDSEPPVVMFSPGSKDNGPKDTTKNILETEEFVVNIVTEEFVSQMDQTSTTLPYRESEWDFADISSESSTDVTPPRVSGIKIALECRLHETVAVGEHTTIFGEVIRVHLKDSVITDGKIDTTKVNAIGRIGGSYYTSIDKLEFDSDTLDTGFNS</sequence>
<reference evidence="6 7" key="1">
    <citation type="submission" date="2018-10" db="EMBL/GenBank/DDBJ databases">
        <title>Natrarchaeobius chitinivorans gen. nov., sp. nov., and Natrarchaeobius haloalkaliphilus sp. nov., alkaliphilic, chitin-utilizing haloarchaea from hypersaline alkaline lakes.</title>
        <authorList>
            <person name="Sorokin D.Y."/>
            <person name="Elcheninov A.G."/>
            <person name="Kostrikina N.A."/>
            <person name="Bale N.J."/>
            <person name="Sinninghe Damste J.S."/>
            <person name="Khijniak T.V."/>
            <person name="Kublanov I.V."/>
            <person name="Toshchakov S.V."/>
        </authorList>
    </citation>
    <scope>NUCLEOTIDE SEQUENCE [LARGE SCALE GENOMIC DNA]</scope>
    <source>
        <strain evidence="6 7">AArcht7</strain>
    </source>
</reference>
<keyword evidence="7" id="KW-1185">Reference proteome</keyword>
<evidence type="ECO:0000256" key="1">
    <source>
        <dbReference type="ARBA" id="ARBA00001917"/>
    </source>
</evidence>
<dbReference type="InterPro" id="IPR002563">
    <property type="entry name" value="Flavin_Rdtase-like_dom"/>
</dbReference>
<dbReference type="PANTHER" id="PTHR33798">
    <property type="entry name" value="FLAVOPROTEIN OXYGENASE"/>
    <property type="match status" value="1"/>
</dbReference>
<dbReference type="EMBL" id="REFZ01000004">
    <property type="protein sequence ID" value="RQH01306.1"/>
    <property type="molecule type" value="Genomic_DNA"/>
</dbReference>
<evidence type="ECO:0000256" key="3">
    <source>
        <dbReference type="ARBA" id="ARBA00022643"/>
    </source>
</evidence>
<protein>
    <submittedName>
        <fullName evidence="6">Flavin reductase family protein</fullName>
    </submittedName>
</protein>